<dbReference type="EMBL" id="FNKD01000003">
    <property type="protein sequence ID" value="SDQ91390.1"/>
    <property type="molecule type" value="Genomic_DNA"/>
</dbReference>
<name>A0A1H1ES16_9BACI</name>
<keyword evidence="2" id="KW-1185">Reference proteome</keyword>
<reference evidence="1 2" key="1">
    <citation type="submission" date="2016-10" db="EMBL/GenBank/DDBJ databases">
        <authorList>
            <person name="de Groot N.N."/>
        </authorList>
    </citation>
    <scope>NUCLEOTIDE SEQUENCE [LARGE SCALE GENOMIC DNA]</scope>
    <source>
        <strain evidence="1 2">CGMCC 1.10449</strain>
    </source>
</reference>
<dbReference type="AlphaFoldDB" id="A0A1H1ES16"/>
<evidence type="ECO:0000313" key="1">
    <source>
        <dbReference type="EMBL" id="SDQ91390.1"/>
    </source>
</evidence>
<dbReference type="Proteomes" id="UP000199444">
    <property type="component" value="Unassembled WGS sequence"/>
</dbReference>
<organism evidence="1 2">
    <name type="scientific">Virgibacillus salinus</name>
    <dbReference type="NCBI Taxonomy" id="553311"/>
    <lineage>
        <taxon>Bacteria</taxon>
        <taxon>Bacillati</taxon>
        <taxon>Bacillota</taxon>
        <taxon>Bacilli</taxon>
        <taxon>Bacillales</taxon>
        <taxon>Bacillaceae</taxon>
        <taxon>Virgibacillus</taxon>
    </lineage>
</organism>
<protein>
    <submittedName>
        <fullName evidence="1">Uncharacterized protein</fullName>
    </submittedName>
</protein>
<accession>A0A1H1ES16</accession>
<proteinExistence type="predicted"/>
<gene>
    <name evidence="1" type="ORF">SAMN05216231_3015</name>
</gene>
<sequence>MFRCAWCMKKIADDQPLHALNVKFADGIDYSDQEGEIVQVYLTSRGTSVPMIVATADSEAKENGGDGLFAFCSETCGEKMQTTLAKEIDTFKSFSTAD</sequence>
<evidence type="ECO:0000313" key="2">
    <source>
        <dbReference type="Proteomes" id="UP000199444"/>
    </source>
</evidence>
<dbReference type="RefSeq" id="WP_092493774.1">
    <property type="nucleotide sequence ID" value="NZ_FNKD01000003.1"/>
</dbReference>